<feature type="transmembrane region" description="Helical" evidence="1">
    <location>
        <begin position="176"/>
        <end position="194"/>
    </location>
</feature>
<feature type="transmembrane region" description="Helical" evidence="1">
    <location>
        <begin position="142"/>
        <end position="169"/>
    </location>
</feature>
<dbReference type="PANTHER" id="PTHR37305">
    <property type="entry name" value="INTEGRAL MEMBRANE PROTEIN-RELATED"/>
    <property type="match status" value="1"/>
</dbReference>
<name>A0A1R0WWK7_9BACL</name>
<feature type="transmembrane region" description="Helical" evidence="1">
    <location>
        <begin position="21"/>
        <end position="42"/>
    </location>
</feature>
<evidence type="ECO:0000313" key="2">
    <source>
        <dbReference type="EMBL" id="OMD23026.1"/>
    </source>
</evidence>
<dbReference type="EMBL" id="MKQP01000060">
    <property type="protein sequence ID" value="OMD23026.1"/>
    <property type="molecule type" value="Genomic_DNA"/>
</dbReference>
<reference evidence="2 3" key="1">
    <citation type="submission" date="2016-10" db="EMBL/GenBank/DDBJ databases">
        <title>Paenibacillus species isolates.</title>
        <authorList>
            <person name="Beno S.M."/>
        </authorList>
    </citation>
    <scope>NUCLEOTIDE SEQUENCE [LARGE SCALE GENOMIC DNA]</scope>
    <source>
        <strain evidence="2 3">FSL H7-0604</strain>
    </source>
</reference>
<feature type="transmembrane region" description="Helical" evidence="1">
    <location>
        <begin position="107"/>
        <end position="130"/>
    </location>
</feature>
<accession>A0A1R0WWK7</accession>
<evidence type="ECO:0000313" key="3">
    <source>
        <dbReference type="Proteomes" id="UP000187465"/>
    </source>
</evidence>
<gene>
    <name evidence="2" type="ORF">BJP51_30935</name>
</gene>
<feature type="transmembrane region" description="Helical" evidence="1">
    <location>
        <begin position="54"/>
        <end position="73"/>
    </location>
</feature>
<dbReference type="Proteomes" id="UP000187465">
    <property type="component" value="Unassembled WGS sequence"/>
</dbReference>
<sequence length="260" mass="29016">MRNFLKAEAYYVTKDPMFKGISLLLLFGSALLLVWMGVQVGFDIDGPLEPLITSIQLSFFLYFIIPIYVCFFATEGFEYGSVQTIIASGQSRSLYLLGKYLTELKVVLWWVIQFFGLFYVLYMLAALVTGSHIGNESLEGKFIVAMGAIGFNILYLAAYSAVVLLLGVLMKKSATAVIATFVFVFGDFLLSGYLKDSSYVYLRVISENTLTTQIFKFSAVNSHEIYTLNEGVHMILIPVVIIGVCLSVALISFEKRDVHL</sequence>
<organism evidence="2 3">
    <name type="scientific">Paenibacillus odorifer</name>
    <dbReference type="NCBI Taxonomy" id="189426"/>
    <lineage>
        <taxon>Bacteria</taxon>
        <taxon>Bacillati</taxon>
        <taxon>Bacillota</taxon>
        <taxon>Bacilli</taxon>
        <taxon>Bacillales</taxon>
        <taxon>Paenibacillaceae</taxon>
        <taxon>Paenibacillus</taxon>
    </lineage>
</organism>
<keyword evidence="1" id="KW-0472">Membrane</keyword>
<dbReference type="AlphaFoldDB" id="A0A1R0WWK7"/>
<dbReference type="RefSeq" id="WP_036687492.1">
    <property type="nucleotide sequence ID" value="NZ_MKQP01000060.1"/>
</dbReference>
<protein>
    <submittedName>
        <fullName evidence="2">Uncharacterized protein</fullName>
    </submittedName>
</protein>
<comment type="caution">
    <text evidence="2">The sequence shown here is derived from an EMBL/GenBank/DDBJ whole genome shotgun (WGS) entry which is preliminary data.</text>
</comment>
<dbReference type="PANTHER" id="PTHR37305:SF1">
    <property type="entry name" value="MEMBRANE PROTEIN"/>
    <property type="match status" value="1"/>
</dbReference>
<evidence type="ECO:0000256" key="1">
    <source>
        <dbReference type="SAM" id="Phobius"/>
    </source>
</evidence>
<keyword evidence="1" id="KW-0812">Transmembrane</keyword>
<keyword evidence="1" id="KW-1133">Transmembrane helix</keyword>
<proteinExistence type="predicted"/>
<feature type="transmembrane region" description="Helical" evidence="1">
    <location>
        <begin position="232"/>
        <end position="253"/>
    </location>
</feature>